<feature type="compositionally biased region" description="Low complexity" evidence="2">
    <location>
        <begin position="1415"/>
        <end position="1426"/>
    </location>
</feature>
<dbReference type="GO" id="GO:0016460">
    <property type="term" value="C:myosin II complex"/>
    <property type="evidence" value="ECO:0007669"/>
    <property type="project" value="TreeGrafter"/>
</dbReference>
<feature type="region of interest" description="Disordered" evidence="2">
    <location>
        <begin position="1608"/>
        <end position="1703"/>
    </location>
</feature>
<evidence type="ECO:0000313" key="3">
    <source>
        <dbReference type="EMBL" id="GAW06581.1"/>
    </source>
</evidence>
<feature type="compositionally biased region" description="Basic residues" evidence="2">
    <location>
        <begin position="1783"/>
        <end position="1795"/>
    </location>
</feature>
<feature type="coiled-coil region" evidence="1">
    <location>
        <begin position="616"/>
        <end position="766"/>
    </location>
</feature>
<feature type="coiled-coil region" evidence="1">
    <location>
        <begin position="351"/>
        <end position="580"/>
    </location>
</feature>
<feature type="region of interest" description="Disordered" evidence="2">
    <location>
        <begin position="1570"/>
        <end position="1591"/>
    </location>
</feature>
<keyword evidence="4" id="KW-1185">Reference proteome</keyword>
<organism evidence="3 4">
    <name type="scientific">Lentinula edodes</name>
    <name type="common">Shiitake mushroom</name>
    <name type="synonym">Lentinus edodes</name>
    <dbReference type="NCBI Taxonomy" id="5353"/>
    <lineage>
        <taxon>Eukaryota</taxon>
        <taxon>Fungi</taxon>
        <taxon>Dikarya</taxon>
        <taxon>Basidiomycota</taxon>
        <taxon>Agaricomycotina</taxon>
        <taxon>Agaricomycetes</taxon>
        <taxon>Agaricomycetidae</taxon>
        <taxon>Agaricales</taxon>
        <taxon>Marasmiineae</taxon>
        <taxon>Omphalotaceae</taxon>
        <taxon>Lentinula</taxon>
    </lineage>
</organism>
<feature type="region of interest" description="Disordered" evidence="2">
    <location>
        <begin position="1979"/>
        <end position="2009"/>
    </location>
</feature>
<feature type="compositionally biased region" description="Basic residues" evidence="2">
    <location>
        <begin position="9"/>
        <end position="23"/>
    </location>
</feature>
<dbReference type="EMBL" id="BDGU01000328">
    <property type="protein sequence ID" value="GAW06581.1"/>
    <property type="molecule type" value="Genomic_DNA"/>
</dbReference>
<dbReference type="SUPFAM" id="SSF57997">
    <property type="entry name" value="Tropomyosin"/>
    <property type="match status" value="2"/>
</dbReference>
<protein>
    <submittedName>
        <fullName evidence="3">Laminin-like protein epi-1</fullName>
    </submittedName>
</protein>
<dbReference type="STRING" id="5353.A0A1Q3EHB2"/>
<feature type="region of interest" description="Disordered" evidence="2">
    <location>
        <begin position="1527"/>
        <end position="1557"/>
    </location>
</feature>
<proteinExistence type="predicted"/>
<dbReference type="GO" id="GO:0000146">
    <property type="term" value="F:microfilament motor activity"/>
    <property type="evidence" value="ECO:0007669"/>
    <property type="project" value="TreeGrafter"/>
</dbReference>
<comment type="caution">
    <text evidence="3">The sequence shown here is derived from an EMBL/GenBank/DDBJ whole genome shotgun (WGS) entry which is preliminary data.</text>
</comment>
<feature type="compositionally biased region" description="Basic and acidic residues" evidence="2">
    <location>
        <begin position="948"/>
        <end position="958"/>
    </location>
</feature>
<feature type="compositionally biased region" description="Basic and acidic residues" evidence="2">
    <location>
        <begin position="1807"/>
        <end position="1817"/>
    </location>
</feature>
<dbReference type="Gene3D" id="1.20.5.1160">
    <property type="entry name" value="Vasodilator-stimulated phosphoprotein"/>
    <property type="match status" value="1"/>
</dbReference>
<gene>
    <name evidence="3" type="ORF">LENED_008516</name>
</gene>
<feature type="compositionally biased region" description="Low complexity" evidence="2">
    <location>
        <begin position="24"/>
        <end position="40"/>
    </location>
</feature>
<dbReference type="PANTHER" id="PTHR45615">
    <property type="entry name" value="MYOSIN HEAVY CHAIN, NON-MUSCLE"/>
    <property type="match status" value="1"/>
</dbReference>
<dbReference type="PANTHER" id="PTHR45615:SF40">
    <property type="entry name" value="MYOSIN HEAVY CHAIN, NON-MUSCLE"/>
    <property type="match status" value="1"/>
</dbReference>
<feature type="region of interest" description="Disordered" evidence="2">
    <location>
        <begin position="1369"/>
        <end position="1447"/>
    </location>
</feature>
<evidence type="ECO:0000256" key="1">
    <source>
        <dbReference type="SAM" id="Coils"/>
    </source>
</evidence>
<accession>A0A1Q3EHB2</accession>
<feature type="region of interest" description="Disordered" evidence="2">
    <location>
        <begin position="79"/>
        <end position="113"/>
    </location>
</feature>
<feature type="region of interest" description="Disordered" evidence="2">
    <location>
        <begin position="1751"/>
        <end position="1817"/>
    </location>
</feature>
<feature type="compositionally biased region" description="Low complexity" evidence="2">
    <location>
        <begin position="972"/>
        <end position="987"/>
    </location>
</feature>
<keyword evidence="1" id="KW-0175">Coiled coil</keyword>
<feature type="compositionally biased region" description="Basic and acidic residues" evidence="2">
    <location>
        <begin position="1396"/>
        <end position="1408"/>
    </location>
</feature>
<reference evidence="3 4" key="1">
    <citation type="submission" date="2016-08" db="EMBL/GenBank/DDBJ databases">
        <authorList>
            <consortium name="Lentinula edodes genome sequencing consortium"/>
            <person name="Sakamoto Y."/>
            <person name="Nakade K."/>
            <person name="Sato S."/>
            <person name="Yoshida Y."/>
            <person name="Miyazaki K."/>
            <person name="Natsume S."/>
            <person name="Konno N."/>
        </authorList>
    </citation>
    <scope>NUCLEOTIDE SEQUENCE [LARGE SCALE GENOMIC DNA]</scope>
    <source>
        <strain evidence="3 4">NBRC 111202</strain>
    </source>
</reference>
<name>A0A1Q3EHB2_LENED</name>
<evidence type="ECO:0000313" key="4">
    <source>
        <dbReference type="Proteomes" id="UP000188533"/>
    </source>
</evidence>
<feature type="region of interest" description="Disordered" evidence="2">
    <location>
        <begin position="1"/>
        <end position="59"/>
    </location>
</feature>
<feature type="region of interest" description="Disordered" evidence="2">
    <location>
        <begin position="948"/>
        <end position="1012"/>
    </location>
</feature>
<feature type="compositionally biased region" description="Low complexity" evidence="2">
    <location>
        <begin position="1633"/>
        <end position="1656"/>
    </location>
</feature>
<feature type="compositionally biased region" description="Basic and acidic residues" evidence="2">
    <location>
        <begin position="149"/>
        <end position="165"/>
    </location>
</feature>
<sequence>MSEDDRAAKAARAKAMLKKRQAKKAGTPSSSTPGVTSPVSERAFSPAPTEPATVVSVEDEKRDLSGVFVRDDTADASWLSTLPRAGTPPPAPPPTAVLFSETATSPNFDGSVRANGYQSQEEVTWLKKSNEMLNLQIEQLISERAELRKTADSSKSENETLKTELARSGAVNSGMQSEIQMLKAELEGAKNAKSDWANRESSLKTEMESLRATLAQTEASKSNLQRTEANLRTESKNMKSSLTELEAAKARLLQSEAALKKDNEQLKSDLTGKLDAATSELEKLEAALKKQRGYSTELEQQMQKTQVEMEVSLRNEQQTISLLVSEKAALTSDLERLSDAESYAQEAGRLLSEEQQKTIRLEEHLQQLRSEVQESTARIQSLEATDKELTDKTKDQERQLQIANGSLSSARKEAEIHRRRVRELEEQIQSDDRADRLEASLKNTQDRADELEFQLSKLKQTHATIRSERDKLDARLRISSESETAWEVKHSTLHALYQSVEAQLAQAVIEKEAVINEKSSLQVEIESTQKTLALLQEKLTKAVTDLAMSTTHLQNVQNEAKMANRRAEDAERTQKELQEEGTSLMHSLDEMRPKIVELTGIKLELTEKTNELGRVIQNQESVIGQLESSLEGARADLEASEKKLRDLLSERETERHSAQLGDSELQKAYSQLQAELDSTLARVTSLEADRTIRQNETLRNIEEVARLQELASAQSEEITSLQHEIYRRQNEQSEEKSFLEVAQNEVESLRQEIAIKDEELERLRLRTSNLSTFPDKPHSLKDELNDEVLGSLKLDLSSSQSHSKACENILDFDLRLSSFALMFNLPQARTPTDSGHAMLMINRIPIYSNQPSCCQREDYILEHRVKLLCAIIEDIASKYQELPDISKRRFQCRLAFVSDKRPGVIPGPSASLTSRPVVNPDKDSSAAVHWQISRVLAGEDAVATTKTKILDKTSEQHGRPLSASKDSDFKSSKSASPSISSIQTAQTIPPPYNNTGTSIPTTPRLRPSHSSEVFRTTSVLSYAYAPTGDERYSKVLKMGSKSGSTEGYGGNAAAANVVVQGVNNDGSGSEESTFSRRPGSISTLAFGNLKSGSGNETYEISLDSDKDSSSNYLRGYEGDYDSASAESSSEGEVDFAKYYERRVSEDLQHVQQTYRASRHRHNFNKKPKETGTLNQLPRQYRRRTVPMDRRGTSYYYSSGEEHVRYLEEVEIIDLRAETQRQQGMPRRLRSNSHANDEILEPGSTEAFVVDNQHPSKRRYTTLTTNTTPSSPDGISTTLSAFHFVDEDPWSSTEYEREAEPEDHRISISSAVYSQSYYDPYDVLPTPRTVPSLPYPQSGHPEVIDTMRRNARSNYSELEDRVSFMELISPTTESKPPLPTTPKPDFSTLHSAGRSSRSLERRLPNQEHGRRPHKFSNSNSRSNSRTNSYDDDVNMQLPPTSNNLDPLSRADLVRKSRKLAQVFGQTPNGASLLPTTSGMADTYPMRRSFLDITSPTSSRHHISNSVATFRKNSVGDTKQKVKENMDRVKGKGIWPPPASTHYISATSGRRHSTPLTPDDFDFLNELHLQEPISSRQTDREASSIFGNGEDGNLIEIGDAQQVEGDSASFIDWDDELPGPNGTKNKHPAELQTQSPPGSQNSSRRSSVSSLAFASPSAYPGGAPRNSFTREDYIGTELPAAPFDDTDDEGGQKRDLQQHLARQPSLISLVTPSLMSPEERAEAEKRRKREKLAKLHRFLGSRVPTGLVLGLGQAEEDSESGLPGLSVSSMGEETDAEGSSEEKRSWKKGMVRVARRRSGSESGASSDWSDIRDRRKDDMGEDERLRMVKRAIRLEKVFGVAPPQTLYAYGPGHVPHYHSLSSPGVITPSVGPTMIRSSSTGTTEAILTLNPLPPKRDHTRPASREFLLPKGDSTDQQAIEVEVGDVSGTLRVSRPRGASLAYTHYEHSLNSLGDILDRDDRASLQELHEILYRAGDAEQLSAGFRPEPNQDFAGIDGNLPSNGSGSARSERRLSLPALPARTSIASLNSLDSVGSILSKVSFDDSDVEASDGTFQVRRRRAAKLTQFFGVDYRDLVQDVLDSIENGVEMEKGRGLSRQEAEDLLRKLRTIKGKRTGVFS</sequence>
<dbReference type="GO" id="GO:0051015">
    <property type="term" value="F:actin filament binding"/>
    <property type="evidence" value="ECO:0007669"/>
    <property type="project" value="TreeGrafter"/>
</dbReference>
<dbReference type="GO" id="GO:0032982">
    <property type="term" value="C:myosin filament"/>
    <property type="evidence" value="ECO:0007669"/>
    <property type="project" value="TreeGrafter"/>
</dbReference>
<feature type="compositionally biased region" description="Pro residues" evidence="2">
    <location>
        <begin position="86"/>
        <end position="95"/>
    </location>
</feature>
<dbReference type="GO" id="GO:0005737">
    <property type="term" value="C:cytoplasm"/>
    <property type="evidence" value="ECO:0007669"/>
    <property type="project" value="TreeGrafter"/>
</dbReference>
<reference evidence="3 4" key="2">
    <citation type="submission" date="2017-02" db="EMBL/GenBank/DDBJ databases">
        <title>A genome survey and senescence transcriptome analysis in Lentinula edodes.</title>
        <authorList>
            <person name="Sakamoto Y."/>
            <person name="Nakade K."/>
            <person name="Sato S."/>
            <person name="Yoshida Y."/>
            <person name="Miyazaki K."/>
            <person name="Natsume S."/>
            <person name="Konno N."/>
        </authorList>
    </citation>
    <scope>NUCLEOTIDE SEQUENCE [LARGE SCALE GENOMIC DNA]</scope>
    <source>
        <strain evidence="3 4">NBRC 111202</strain>
    </source>
</reference>
<feature type="region of interest" description="Disordered" evidence="2">
    <location>
        <begin position="149"/>
        <end position="169"/>
    </location>
</feature>
<evidence type="ECO:0000256" key="2">
    <source>
        <dbReference type="SAM" id="MobiDB-lite"/>
    </source>
</evidence>
<dbReference type="Proteomes" id="UP000188533">
    <property type="component" value="Unassembled WGS sequence"/>
</dbReference>